<protein>
    <submittedName>
        <fullName evidence="3">Amidohydrolase</fullName>
    </submittedName>
</protein>
<dbReference type="InterPro" id="IPR032466">
    <property type="entry name" value="Metal_Hydrolase"/>
</dbReference>
<sequence length="277" mass="32479">MPRIDSHQHYWKIDRGDYGWITPEVERLYRDFQPEHLRPSLAKHRMDGSIVVQAAPTTEETDYLLTLAEREETILGVVGWLDLFDPEHVRHYERFRRHPKFVGFRTMIQEMPDASRILEPAYAEALRRFAAEDVPVDLLLRHDQLEPLVRLLEQVPGLRGVIDHLAKPPIRSGELEPWLGHMRELARHPKLRCKLSGMVTEADHEQWKAEQFAPYIRHVLELFGPDRVLFGSDWPVCLLAAEYDEVMDIVERAIPEQWSPTDREKLYGGNAKEFYKC</sequence>
<feature type="domain" description="Amidohydrolase-related" evidence="2">
    <location>
        <begin position="4"/>
        <end position="276"/>
    </location>
</feature>
<evidence type="ECO:0000313" key="3">
    <source>
        <dbReference type="EMBL" id="THF73467.1"/>
    </source>
</evidence>
<dbReference type="EMBL" id="SSOB01000055">
    <property type="protein sequence ID" value="THF73467.1"/>
    <property type="molecule type" value="Genomic_DNA"/>
</dbReference>
<proteinExistence type="inferred from homology"/>
<gene>
    <name evidence="3" type="ORF">E6C55_29205</name>
</gene>
<dbReference type="Gene3D" id="3.20.20.140">
    <property type="entry name" value="Metal-dependent hydrolases"/>
    <property type="match status" value="1"/>
</dbReference>
<dbReference type="PANTHER" id="PTHR43569:SF2">
    <property type="entry name" value="AMIDOHYDROLASE-RELATED DOMAIN-CONTAINING PROTEIN"/>
    <property type="match status" value="1"/>
</dbReference>
<evidence type="ECO:0000313" key="4">
    <source>
        <dbReference type="Proteomes" id="UP000310636"/>
    </source>
</evidence>
<accession>A0A4V3WDT3</accession>
<reference evidence="3 4" key="1">
    <citation type="submission" date="2019-04" db="EMBL/GenBank/DDBJ databases">
        <title>Cohnella sp. nov. isolated from preserved vegetables.</title>
        <authorList>
            <person name="Lin S.-Y."/>
            <person name="Hung M.-H."/>
            <person name="Young C.-C."/>
        </authorList>
    </citation>
    <scope>NUCLEOTIDE SEQUENCE [LARGE SCALE GENOMIC DNA]</scope>
    <source>
        <strain evidence="3 4">CC-MHH1044</strain>
    </source>
</reference>
<dbReference type="Pfam" id="PF04909">
    <property type="entry name" value="Amidohydro_2"/>
    <property type="match status" value="1"/>
</dbReference>
<dbReference type="RefSeq" id="WP_136373368.1">
    <property type="nucleotide sequence ID" value="NZ_SSOB01000055.1"/>
</dbReference>
<dbReference type="SUPFAM" id="SSF51556">
    <property type="entry name" value="Metallo-dependent hydrolases"/>
    <property type="match status" value="1"/>
</dbReference>
<dbReference type="InterPro" id="IPR006680">
    <property type="entry name" value="Amidohydro-rel"/>
</dbReference>
<dbReference type="OrthoDB" id="5450317at2"/>
<dbReference type="AlphaFoldDB" id="A0A4V3WDT3"/>
<keyword evidence="4" id="KW-1185">Reference proteome</keyword>
<dbReference type="GO" id="GO:0016787">
    <property type="term" value="F:hydrolase activity"/>
    <property type="evidence" value="ECO:0007669"/>
    <property type="project" value="UniProtKB-KW"/>
</dbReference>
<name>A0A4V3WDT3_9BACL</name>
<dbReference type="Proteomes" id="UP000310636">
    <property type="component" value="Unassembled WGS sequence"/>
</dbReference>
<comment type="similarity">
    <text evidence="1">Belongs to the metallo-dependent hydrolases superfamily.</text>
</comment>
<dbReference type="InterPro" id="IPR052350">
    <property type="entry name" value="Metallo-dep_Lactonases"/>
</dbReference>
<comment type="caution">
    <text evidence="3">The sequence shown here is derived from an EMBL/GenBank/DDBJ whole genome shotgun (WGS) entry which is preliminary data.</text>
</comment>
<evidence type="ECO:0000259" key="2">
    <source>
        <dbReference type="Pfam" id="PF04909"/>
    </source>
</evidence>
<evidence type="ECO:0000256" key="1">
    <source>
        <dbReference type="ARBA" id="ARBA00038310"/>
    </source>
</evidence>
<dbReference type="PANTHER" id="PTHR43569">
    <property type="entry name" value="AMIDOHYDROLASE"/>
    <property type="match status" value="1"/>
</dbReference>
<organism evidence="3 4">
    <name type="scientific">Cohnella fermenti</name>
    <dbReference type="NCBI Taxonomy" id="2565925"/>
    <lineage>
        <taxon>Bacteria</taxon>
        <taxon>Bacillati</taxon>
        <taxon>Bacillota</taxon>
        <taxon>Bacilli</taxon>
        <taxon>Bacillales</taxon>
        <taxon>Paenibacillaceae</taxon>
        <taxon>Cohnella</taxon>
    </lineage>
</organism>
<keyword evidence="3" id="KW-0378">Hydrolase</keyword>